<evidence type="ECO:0000313" key="15">
    <source>
        <dbReference type="Proteomes" id="UP001197028"/>
    </source>
</evidence>
<reference evidence="14 15" key="1">
    <citation type="journal article" date="2021" name="ISME J.">
        <title>Genomic evolution of the class Acidithiobacillia: deep-branching Proteobacteria living in extreme acidic conditions.</title>
        <authorList>
            <person name="Moya-Beltran A."/>
            <person name="Beard S."/>
            <person name="Rojas-Villalobos C."/>
            <person name="Issotta F."/>
            <person name="Gallardo Y."/>
            <person name="Ulloa R."/>
            <person name="Giaveno A."/>
            <person name="Degli Esposti M."/>
            <person name="Johnson D.B."/>
            <person name="Quatrini R."/>
        </authorList>
    </citation>
    <scope>NUCLEOTIDE SEQUENCE [LARGE SCALE GENOMIC DNA]</scope>
    <source>
        <strain evidence="14 15">ATCC 19703</strain>
    </source>
</reference>
<feature type="domain" description="N-acetylmuramoyl-L-alanine amidase" evidence="13">
    <location>
        <begin position="23"/>
        <end position="174"/>
    </location>
</feature>
<protein>
    <recommendedName>
        <fullName evidence="11">1,6-anhydro-N-acetylmuramyl-L-alanine amidase AmpD</fullName>
        <ecNumber evidence="5">3.5.1.28</ecNumber>
    </recommendedName>
    <alternativeName>
        <fullName evidence="12">N-acetylmuramoyl-L-alanine amidase</fullName>
    </alternativeName>
</protein>
<gene>
    <name evidence="14" type="primary">ampD</name>
    <name evidence="14" type="ORF">HJG40_14225</name>
</gene>
<organism evidence="14 15">
    <name type="scientific">Acidithiobacillus concretivorus</name>
    <dbReference type="NCBI Taxonomy" id="3063952"/>
    <lineage>
        <taxon>Bacteria</taxon>
        <taxon>Pseudomonadati</taxon>
        <taxon>Pseudomonadota</taxon>
        <taxon>Acidithiobacillia</taxon>
        <taxon>Acidithiobacillales</taxon>
        <taxon>Acidithiobacillaceae</taxon>
        <taxon>Acidithiobacillus</taxon>
    </lineage>
</organism>
<evidence type="ECO:0000256" key="9">
    <source>
        <dbReference type="ARBA" id="ARBA00022833"/>
    </source>
</evidence>
<dbReference type="EMBL" id="JABELD010000152">
    <property type="protein sequence ID" value="MBU2739912.1"/>
    <property type="molecule type" value="Genomic_DNA"/>
</dbReference>
<comment type="caution">
    <text evidence="14">The sequence shown here is derived from an EMBL/GenBank/DDBJ whole genome shotgun (WGS) entry which is preliminary data.</text>
</comment>
<keyword evidence="10" id="KW-0961">Cell wall biogenesis/degradation</keyword>
<evidence type="ECO:0000256" key="10">
    <source>
        <dbReference type="ARBA" id="ARBA00023316"/>
    </source>
</evidence>
<evidence type="ECO:0000256" key="4">
    <source>
        <dbReference type="ARBA" id="ARBA00007553"/>
    </source>
</evidence>
<keyword evidence="7" id="KW-0479">Metal-binding</keyword>
<keyword evidence="6" id="KW-0963">Cytoplasm</keyword>
<dbReference type="GO" id="GO:0008745">
    <property type="term" value="F:N-acetylmuramoyl-L-alanine amidase activity"/>
    <property type="evidence" value="ECO:0007669"/>
    <property type="project" value="UniProtKB-EC"/>
</dbReference>
<evidence type="ECO:0000256" key="2">
    <source>
        <dbReference type="ARBA" id="ARBA00001947"/>
    </source>
</evidence>
<evidence type="ECO:0000256" key="11">
    <source>
        <dbReference type="ARBA" id="ARBA00039257"/>
    </source>
</evidence>
<dbReference type="SMART" id="SM00644">
    <property type="entry name" value="Ami_2"/>
    <property type="match status" value="1"/>
</dbReference>
<dbReference type="PANTHER" id="PTHR30417">
    <property type="entry name" value="N-ACETYLMURAMOYL-L-ALANINE AMIDASE AMID"/>
    <property type="match status" value="1"/>
</dbReference>
<comment type="catalytic activity">
    <reaction evidence="1">
        <text>Hydrolyzes the link between N-acetylmuramoyl residues and L-amino acid residues in certain cell-wall glycopeptides.</text>
        <dbReference type="EC" id="3.5.1.28"/>
    </reaction>
</comment>
<sequence length="198" mass="22546">MNPDLLNPWNAAGWHAMAHVAPSPYFDQRPVGVEIDLLVVHAISLPPEQFGSGEVPRFFMGLLDFDRDPYYEQLRNLRVSAHFFIERDGKLWQHVSVWDRAWHAGVSSWQGRSACNDYSIGVELEGSESSKFLPIQYQRLAALSRDLQKLFQAMLQERIVGHADIAPGRKWDPGPGFSWDYFTEVYAAHGGDQRSTET</sequence>
<dbReference type="Gene3D" id="3.40.80.10">
    <property type="entry name" value="Peptidoglycan recognition protein-like"/>
    <property type="match status" value="1"/>
</dbReference>
<evidence type="ECO:0000259" key="13">
    <source>
        <dbReference type="SMART" id="SM00644"/>
    </source>
</evidence>
<evidence type="ECO:0000256" key="1">
    <source>
        <dbReference type="ARBA" id="ARBA00001561"/>
    </source>
</evidence>
<dbReference type="Proteomes" id="UP001197028">
    <property type="component" value="Unassembled WGS sequence"/>
</dbReference>
<keyword evidence="9" id="KW-0862">Zinc</keyword>
<dbReference type="InterPro" id="IPR036505">
    <property type="entry name" value="Amidase/PGRP_sf"/>
</dbReference>
<keyword evidence="8 14" id="KW-0378">Hydrolase</keyword>
<accession>A0ABS5ZT99</accession>
<evidence type="ECO:0000256" key="12">
    <source>
        <dbReference type="ARBA" id="ARBA00042615"/>
    </source>
</evidence>
<name>A0ABS5ZT99_9PROT</name>
<keyword evidence="15" id="KW-1185">Reference proteome</keyword>
<dbReference type="EC" id="3.5.1.28" evidence="5"/>
<evidence type="ECO:0000256" key="8">
    <source>
        <dbReference type="ARBA" id="ARBA00022801"/>
    </source>
</evidence>
<dbReference type="SUPFAM" id="SSF55846">
    <property type="entry name" value="N-acetylmuramoyl-L-alanine amidase-like"/>
    <property type="match status" value="1"/>
</dbReference>
<evidence type="ECO:0000256" key="5">
    <source>
        <dbReference type="ARBA" id="ARBA00011901"/>
    </source>
</evidence>
<comment type="similarity">
    <text evidence="4">Belongs to the N-acetylmuramoyl-L-alanine amidase 2 family.</text>
</comment>
<dbReference type="PANTHER" id="PTHR30417:SF4">
    <property type="entry name" value="1,6-ANHYDRO-N-ACETYLMURAMYL-L-ALANINE AMIDASE AMPD"/>
    <property type="match status" value="1"/>
</dbReference>
<proteinExistence type="inferred from homology"/>
<evidence type="ECO:0000256" key="6">
    <source>
        <dbReference type="ARBA" id="ARBA00022490"/>
    </source>
</evidence>
<comment type="cofactor">
    <cofactor evidence="2">
        <name>Zn(2+)</name>
        <dbReference type="ChEBI" id="CHEBI:29105"/>
    </cofactor>
</comment>
<dbReference type="Pfam" id="PF01510">
    <property type="entry name" value="Amidase_2"/>
    <property type="match status" value="1"/>
</dbReference>
<dbReference type="NCBIfam" id="NF008758">
    <property type="entry name" value="PRK11789.1"/>
    <property type="match status" value="1"/>
</dbReference>
<dbReference type="CDD" id="cd06583">
    <property type="entry name" value="PGRP"/>
    <property type="match status" value="1"/>
</dbReference>
<dbReference type="RefSeq" id="WP_215864788.1">
    <property type="nucleotide sequence ID" value="NZ_JABELD010000152.1"/>
</dbReference>
<dbReference type="InterPro" id="IPR002502">
    <property type="entry name" value="Amidase_domain"/>
</dbReference>
<evidence type="ECO:0000256" key="3">
    <source>
        <dbReference type="ARBA" id="ARBA00004496"/>
    </source>
</evidence>
<dbReference type="InterPro" id="IPR051206">
    <property type="entry name" value="NAMLAA_amidase_2"/>
</dbReference>
<comment type="subcellular location">
    <subcellularLocation>
        <location evidence="3">Cytoplasm</location>
    </subcellularLocation>
</comment>
<evidence type="ECO:0000256" key="7">
    <source>
        <dbReference type="ARBA" id="ARBA00022723"/>
    </source>
</evidence>
<evidence type="ECO:0000313" key="14">
    <source>
        <dbReference type="EMBL" id="MBU2739912.1"/>
    </source>
</evidence>